<reference evidence="2" key="1">
    <citation type="submission" date="2018-11" db="EMBL/GenBank/DDBJ databases">
        <authorList>
            <person name="Alioto T."/>
            <person name="Alioto T."/>
        </authorList>
    </citation>
    <scope>NUCLEOTIDE SEQUENCE</scope>
</reference>
<evidence type="ECO:0000256" key="1">
    <source>
        <dbReference type="SAM" id="SignalP"/>
    </source>
</evidence>
<dbReference type="Proteomes" id="UP000596742">
    <property type="component" value="Unassembled WGS sequence"/>
</dbReference>
<feature type="chain" id="PRO_5032993463" evidence="1">
    <location>
        <begin position="18"/>
        <end position="124"/>
    </location>
</feature>
<dbReference type="EMBL" id="UYJE01003089">
    <property type="protein sequence ID" value="VDI16475.1"/>
    <property type="molecule type" value="Genomic_DNA"/>
</dbReference>
<comment type="caution">
    <text evidence="2">The sequence shown here is derived from an EMBL/GenBank/DDBJ whole genome shotgun (WGS) entry which is preliminary data.</text>
</comment>
<proteinExistence type="predicted"/>
<protein>
    <submittedName>
        <fullName evidence="2">Uncharacterized protein</fullName>
    </submittedName>
</protein>
<dbReference type="AlphaFoldDB" id="A0A8B6D9B0"/>
<evidence type="ECO:0000313" key="3">
    <source>
        <dbReference type="Proteomes" id="UP000596742"/>
    </source>
</evidence>
<accession>A0A8B6D9B0</accession>
<sequence>MLVRHLIVLTIGSICLGNPDDTYIAPLIDDPQRAPLVALLNTSGKYRGVKKLTPVNSGKFSVNLYYGSDTLIKQKFGDIHHRIQELEEKGTDLSTGTKLGKVIRNCSDLPKDFRSGIYRIKPEK</sequence>
<feature type="signal peptide" evidence="1">
    <location>
        <begin position="1"/>
        <end position="17"/>
    </location>
</feature>
<name>A0A8B6D9B0_MYTGA</name>
<evidence type="ECO:0000313" key="2">
    <source>
        <dbReference type="EMBL" id="VDI16475.1"/>
    </source>
</evidence>
<keyword evidence="3" id="KW-1185">Reference proteome</keyword>
<gene>
    <name evidence="2" type="ORF">MGAL_10B028747</name>
</gene>
<organism evidence="2 3">
    <name type="scientific">Mytilus galloprovincialis</name>
    <name type="common">Mediterranean mussel</name>
    <dbReference type="NCBI Taxonomy" id="29158"/>
    <lineage>
        <taxon>Eukaryota</taxon>
        <taxon>Metazoa</taxon>
        <taxon>Spiralia</taxon>
        <taxon>Lophotrochozoa</taxon>
        <taxon>Mollusca</taxon>
        <taxon>Bivalvia</taxon>
        <taxon>Autobranchia</taxon>
        <taxon>Pteriomorphia</taxon>
        <taxon>Mytilida</taxon>
        <taxon>Mytiloidea</taxon>
        <taxon>Mytilidae</taxon>
        <taxon>Mytilinae</taxon>
        <taxon>Mytilus</taxon>
    </lineage>
</organism>
<keyword evidence="1" id="KW-0732">Signal</keyword>